<dbReference type="GO" id="GO:0003677">
    <property type="term" value="F:DNA binding"/>
    <property type="evidence" value="ECO:0007669"/>
    <property type="project" value="InterPro"/>
</dbReference>
<proteinExistence type="predicted"/>
<evidence type="ECO:0000259" key="1">
    <source>
        <dbReference type="PROSITE" id="PS50943"/>
    </source>
</evidence>
<organism evidence="2 3">
    <name type="scientific">Faucicola osloensis</name>
    <name type="common">Moraxella osloensis</name>
    <dbReference type="NCBI Taxonomy" id="34062"/>
    <lineage>
        <taxon>Bacteria</taxon>
        <taxon>Pseudomonadati</taxon>
        <taxon>Pseudomonadota</taxon>
        <taxon>Gammaproteobacteria</taxon>
        <taxon>Moraxellales</taxon>
        <taxon>Moraxellaceae</taxon>
        <taxon>Faucicola</taxon>
    </lineage>
</organism>
<evidence type="ECO:0000313" key="3">
    <source>
        <dbReference type="Proteomes" id="UP000234914"/>
    </source>
</evidence>
<protein>
    <recommendedName>
        <fullName evidence="1">HTH cro/C1-type domain-containing protein</fullName>
    </recommendedName>
</protein>
<name>A0A2I1RIX5_FAUOS</name>
<comment type="caution">
    <text evidence="2">The sequence shown here is derived from an EMBL/GenBank/DDBJ whole genome shotgun (WGS) entry which is preliminary data.</text>
</comment>
<sequence length="140" mass="16173">MFDMRIIGERLTEERNRLNLAQTDVTKMADITQATLSRYERGERVPTLEACFNLYNIGYDILYVMTGERGQTNDRFVTSRRLVNLPDVYDVNVVADRLMVMMYHAEESMLQFGAVAEKDYTLKDLALIASNMMEKTAINQ</sequence>
<dbReference type="InterPro" id="IPR001387">
    <property type="entry name" value="Cro/C1-type_HTH"/>
</dbReference>
<evidence type="ECO:0000313" key="2">
    <source>
        <dbReference type="EMBL" id="PKZ69087.1"/>
    </source>
</evidence>
<gene>
    <name evidence="2" type="ORF">CYJ96_04640</name>
</gene>
<dbReference type="SMART" id="SM00530">
    <property type="entry name" value="HTH_XRE"/>
    <property type="match status" value="1"/>
</dbReference>
<dbReference type="Pfam" id="PF01381">
    <property type="entry name" value="HTH_3"/>
    <property type="match status" value="1"/>
</dbReference>
<dbReference type="Gene3D" id="1.10.260.40">
    <property type="entry name" value="lambda repressor-like DNA-binding domains"/>
    <property type="match status" value="1"/>
</dbReference>
<feature type="domain" description="HTH cro/C1-type" evidence="1">
    <location>
        <begin position="11"/>
        <end position="49"/>
    </location>
</feature>
<dbReference type="AlphaFoldDB" id="A0A2I1RIX5"/>
<accession>A0A2I1RIX5</accession>
<reference evidence="2 3" key="1">
    <citation type="submission" date="2017-12" db="EMBL/GenBank/DDBJ databases">
        <title>Phylogenetic diversity of female urinary microbiome.</title>
        <authorList>
            <person name="Thomas-White K."/>
            <person name="Wolfe A.J."/>
        </authorList>
    </citation>
    <scope>NUCLEOTIDE SEQUENCE [LARGE SCALE GENOMIC DNA]</scope>
    <source>
        <strain evidence="2 3">UMB0416</strain>
    </source>
</reference>
<dbReference type="Proteomes" id="UP000234914">
    <property type="component" value="Unassembled WGS sequence"/>
</dbReference>
<dbReference type="RefSeq" id="WP_101964121.1">
    <property type="nucleotide sequence ID" value="NZ_PKJS01000005.1"/>
</dbReference>
<dbReference type="CDD" id="cd00093">
    <property type="entry name" value="HTH_XRE"/>
    <property type="match status" value="1"/>
</dbReference>
<dbReference type="SUPFAM" id="SSF47413">
    <property type="entry name" value="lambda repressor-like DNA-binding domains"/>
    <property type="match status" value="1"/>
</dbReference>
<dbReference type="PROSITE" id="PS50943">
    <property type="entry name" value="HTH_CROC1"/>
    <property type="match status" value="1"/>
</dbReference>
<dbReference type="EMBL" id="PKJS01000005">
    <property type="protein sequence ID" value="PKZ69087.1"/>
    <property type="molecule type" value="Genomic_DNA"/>
</dbReference>
<dbReference type="InterPro" id="IPR010982">
    <property type="entry name" value="Lambda_DNA-bd_dom_sf"/>
</dbReference>